<feature type="binding site" evidence="12">
    <location>
        <position position="908"/>
    </location>
    <ligand>
        <name>Zn(2+)</name>
        <dbReference type="ChEBI" id="CHEBI:29105"/>
    </ligand>
</feature>
<sequence length="941" mass="105348">MNYKETLNLPKTAFPMKADLPVLEPSILKRWEVLDLYGRLREVRADRQAWILHDGPPYANGHIHIGHALNKILKDIVVKSKSMFGYDTAFVPGWDCHGLPIEHQVDKDLGSRKAEVSLVEKRQLCREYAARFIDIQREEFRRLGVLGNWSDPYLTMDYKYEATIVRELGRLFGAGVVYKGKKPVHWCASCRTALAEAEVEYGDHASPSIYVKFPLDPGAAERLPVLQGARSFVVIWTTTPWTLPANLAIAVHPDASYAIVETSGEFFIIAKDRLQETLAAAGVTESRVVEEMPGRALEGLMARHPWIDRGSKVVLADYVTMDQGTGCVHTAPGHGVEDYETGMKNGLDIYNPVDAAGRFVADLPLVGGLSVWAANSTIVAELQRRGLLLSEAKLSHSYPHCWRCKKPTIFRATEQWFVSMDAAVLPDEGGGQTGLRAKALAEIKQVQWIPSWGEERISNMVAYRSDWCISRQRVWGVPIVAFYCTHCGHILADQRLAEHVATMIERGGADIWYTAAAADLLPPGTACPNCERADFEKERDILDVWFDSGVSHAAVLEVRPDQRWPADMYLEGSDQHRGWFHSSLLTAVGTRGRAPYRAVLTHGFVVDGAGKKMSKSLGNVVAPQEVIERYGAEILRLWVAAEDYRDDIRISEEILKRLAEGYRRIRNTCRYLLGNLSDFQPAHDALPLNELDEIDRFILHRLGRLTERIRRAYETCEFHLLYHSLHNFCAVDLSAFYLDVLKDRVYTSAPRSRARRAAQTSMYQILDALVRLMAPVLSFTADEVWQAMPKQGGEMESVHLAEFPPIRSSLLDEALEAHWEDLLSVRDDVLKALEAARKAKLIGTSLEARVDLLVEPTLLPVLTQYEADLPTLFIVSAVSVGSLAETEAAGKRVEVRVGRAEGQKCARCWTYSESVGRSIPYPDVCGRCAGVLEEIGYGDRV</sequence>
<dbReference type="SUPFAM" id="SSF52374">
    <property type="entry name" value="Nucleotidylyl transferase"/>
    <property type="match status" value="1"/>
</dbReference>
<dbReference type="Proteomes" id="UP000241436">
    <property type="component" value="Unassembled WGS sequence"/>
</dbReference>
<dbReference type="NCBIfam" id="TIGR00392">
    <property type="entry name" value="ileS"/>
    <property type="match status" value="1"/>
</dbReference>
<evidence type="ECO:0000256" key="4">
    <source>
        <dbReference type="ARBA" id="ARBA00022723"/>
    </source>
</evidence>
<feature type="short sequence motif" description="'HIGH' region" evidence="12">
    <location>
        <begin position="57"/>
        <end position="67"/>
    </location>
</feature>
<dbReference type="GO" id="GO:0006428">
    <property type="term" value="P:isoleucyl-tRNA aminoacylation"/>
    <property type="evidence" value="ECO:0007669"/>
    <property type="project" value="UniProtKB-UniRule"/>
</dbReference>
<dbReference type="Gene3D" id="3.90.740.10">
    <property type="entry name" value="Valyl/Leucyl/Isoleucyl-tRNA synthetase, editing domain"/>
    <property type="match status" value="1"/>
</dbReference>
<dbReference type="PANTHER" id="PTHR42765">
    <property type="entry name" value="SOLEUCYL-TRNA SYNTHETASE"/>
    <property type="match status" value="1"/>
</dbReference>
<comment type="function">
    <text evidence="10 12">Catalyzes the attachment of isoleucine to tRNA(Ile). As IleRS can inadvertently accommodate and process structurally similar amino acids such as valine, to avoid such errors it has two additional distinct tRNA(Ile)-dependent editing activities. One activity is designated as 'pretransfer' editing and involves the hydrolysis of activated Val-AMP. The other activity is designated 'posttransfer' editing and involves deacylation of mischarged Val-tRNA(Ile).</text>
</comment>
<dbReference type="InterPro" id="IPR009080">
    <property type="entry name" value="tRNAsynth_Ia_anticodon-bd"/>
</dbReference>
<comment type="cofactor">
    <cofactor evidence="12">
        <name>Zn(2+)</name>
        <dbReference type="ChEBI" id="CHEBI:29105"/>
    </cofactor>
    <text evidence="12">Binds 1 zinc ion per subunit.</text>
</comment>
<gene>
    <name evidence="12" type="primary">ileS</name>
    <name evidence="16" type="ORF">CLG94_11050</name>
</gene>
<dbReference type="Gene3D" id="1.10.730.20">
    <property type="match status" value="1"/>
</dbReference>
<evidence type="ECO:0000259" key="13">
    <source>
        <dbReference type="Pfam" id="PF00133"/>
    </source>
</evidence>
<dbReference type="Gene3D" id="3.40.50.620">
    <property type="entry name" value="HUPs"/>
    <property type="match status" value="2"/>
</dbReference>
<evidence type="ECO:0000313" key="17">
    <source>
        <dbReference type="Proteomes" id="UP000241436"/>
    </source>
</evidence>
<dbReference type="GO" id="GO:0005829">
    <property type="term" value="C:cytosol"/>
    <property type="evidence" value="ECO:0007669"/>
    <property type="project" value="TreeGrafter"/>
</dbReference>
<dbReference type="GO" id="GO:0000049">
    <property type="term" value="F:tRNA binding"/>
    <property type="evidence" value="ECO:0007669"/>
    <property type="project" value="InterPro"/>
</dbReference>
<evidence type="ECO:0000256" key="6">
    <source>
        <dbReference type="ARBA" id="ARBA00022833"/>
    </source>
</evidence>
<dbReference type="InterPro" id="IPR033708">
    <property type="entry name" value="Anticodon_Ile_BEm"/>
</dbReference>
<evidence type="ECO:0000256" key="5">
    <source>
        <dbReference type="ARBA" id="ARBA00022741"/>
    </source>
</evidence>
<feature type="binding site" evidence="12">
    <location>
        <position position="615"/>
    </location>
    <ligand>
        <name>ATP</name>
        <dbReference type="ChEBI" id="CHEBI:30616"/>
    </ligand>
</feature>
<dbReference type="InterPro" id="IPR023585">
    <property type="entry name" value="Ile-tRNA-ligase_type1"/>
</dbReference>
<feature type="binding site" evidence="12">
    <location>
        <position position="925"/>
    </location>
    <ligand>
        <name>Zn(2+)</name>
        <dbReference type="ChEBI" id="CHEBI:29105"/>
    </ligand>
</feature>
<dbReference type="GO" id="GO:0008270">
    <property type="term" value="F:zinc ion binding"/>
    <property type="evidence" value="ECO:0007669"/>
    <property type="project" value="UniProtKB-UniRule"/>
</dbReference>
<feature type="binding site" evidence="12">
    <location>
        <position position="905"/>
    </location>
    <ligand>
        <name>Zn(2+)</name>
        <dbReference type="ChEBI" id="CHEBI:29105"/>
    </ligand>
</feature>
<keyword evidence="7 12" id="KW-0067">ATP-binding</keyword>
<dbReference type="PANTHER" id="PTHR42765:SF1">
    <property type="entry name" value="ISOLEUCINE--TRNA LIGASE, MITOCHONDRIAL"/>
    <property type="match status" value="1"/>
</dbReference>
<dbReference type="Gene3D" id="1.10.10.830">
    <property type="entry name" value="Ile-tRNA synthetase CP2 domain-like"/>
    <property type="match status" value="1"/>
</dbReference>
<evidence type="ECO:0000259" key="15">
    <source>
        <dbReference type="Pfam" id="PF08264"/>
    </source>
</evidence>
<dbReference type="OrthoDB" id="9810365at2"/>
<comment type="catalytic activity">
    <reaction evidence="11 12">
        <text>tRNA(Ile) + L-isoleucine + ATP = L-isoleucyl-tRNA(Ile) + AMP + diphosphate</text>
        <dbReference type="Rhea" id="RHEA:11060"/>
        <dbReference type="Rhea" id="RHEA-COMP:9666"/>
        <dbReference type="Rhea" id="RHEA-COMP:9695"/>
        <dbReference type="ChEBI" id="CHEBI:30616"/>
        <dbReference type="ChEBI" id="CHEBI:33019"/>
        <dbReference type="ChEBI" id="CHEBI:58045"/>
        <dbReference type="ChEBI" id="CHEBI:78442"/>
        <dbReference type="ChEBI" id="CHEBI:78528"/>
        <dbReference type="ChEBI" id="CHEBI:456215"/>
        <dbReference type="EC" id="6.1.1.5"/>
    </reaction>
</comment>
<dbReference type="Pfam" id="PF08264">
    <property type="entry name" value="Anticodon_1"/>
    <property type="match status" value="1"/>
</dbReference>
<evidence type="ECO:0000256" key="2">
    <source>
        <dbReference type="ARBA" id="ARBA00022490"/>
    </source>
</evidence>
<evidence type="ECO:0000256" key="8">
    <source>
        <dbReference type="ARBA" id="ARBA00022917"/>
    </source>
</evidence>
<feature type="domain" description="Aminoacyl-tRNA synthetase class Ia" evidence="13">
    <location>
        <begin position="27"/>
        <end position="651"/>
    </location>
</feature>
<keyword evidence="3 12" id="KW-0436">Ligase</keyword>
<feature type="binding site" evidence="12">
    <location>
        <position position="928"/>
    </location>
    <ligand>
        <name>Zn(2+)</name>
        <dbReference type="ChEBI" id="CHEBI:29105"/>
    </ligand>
</feature>
<feature type="domain" description="Zinc finger FPG/IleRS-type" evidence="14">
    <location>
        <begin position="902"/>
        <end position="929"/>
    </location>
</feature>
<keyword evidence="17" id="KW-1185">Reference proteome</keyword>
<keyword evidence="4 12" id="KW-0479">Metal-binding</keyword>
<evidence type="ECO:0000256" key="12">
    <source>
        <dbReference type="HAMAP-Rule" id="MF_02002"/>
    </source>
</evidence>
<feature type="short sequence motif" description="'KMSKS' region" evidence="12">
    <location>
        <begin position="612"/>
        <end position="616"/>
    </location>
</feature>
<dbReference type="InterPro" id="IPR010663">
    <property type="entry name" value="Znf_FPG/IleRS"/>
</dbReference>
<dbReference type="HAMAP" id="MF_02002">
    <property type="entry name" value="Ile_tRNA_synth_type1"/>
    <property type="match status" value="1"/>
</dbReference>
<dbReference type="CDD" id="cd00818">
    <property type="entry name" value="IleRS_core"/>
    <property type="match status" value="1"/>
</dbReference>
<comment type="caution">
    <text evidence="16">The sequence shown here is derived from an EMBL/GenBank/DDBJ whole genome shotgun (WGS) entry which is preliminary data.</text>
</comment>
<dbReference type="GO" id="GO:0002161">
    <property type="term" value="F:aminoacyl-tRNA deacylase activity"/>
    <property type="evidence" value="ECO:0007669"/>
    <property type="project" value="InterPro"/>
</dbReference>
<dbReference type="PRINTS" id="PR00984">
    <property type="entry name" value="TRNASYNTHILE"/>
</dbReference>
<organism evidence="16 17">
    <name type="scientific">Candidatus Methylomirabilis limnetica</name>
    <dbReference type="NCBI Taxonomy" id="2033718"/>
    <lineage>
        <taxon>Bacteria</taxon>
        <taxon>Candidatus Methylomirabilota</taxon>
        <taxon>Candidatus Methylomirabilia</taxon>
        <taxon>Candidatus Methylomirabilales</taxon>
        <taxon>Candidatus Methylomirabilaceae</taxon>
        <taxon>Candidatus Methylomirabilis</taxon>
    </lineage>
</organism>
<dbReference type="InterPro" id="IPR002300">
    <property type="entry name" value="aa-tRNA-synth_Ia"/>
</dbReference>
<dbReference type="AlphaFoldDB" id="A0A2T4TVU6"/>
<comment type="subcellular location">
    <subcellularLocation>
        <location evidence="12">Cytoplasm</location>
    </subcellularLocation>
</comment>
<keyword evidence="8 12" id="KW-0648">Protein biosynthesis</keyword>
<dbReference type="Pfam" id="PF06827">
    <property type="entry name" value="zf-FPG_IleRS"/>
    <property type="match status" value="1"/>
</dbReference>
<evidence type="ECO:0000256" key="10">
    <source>
        <dbReference type="ARBA" id="ARBA00025217"/>
    </source>
</evidence>
<dbReference type="InterPro" id="IPR001412">
    <property type="entry name" value="aa-tRNA-synth_I_CS"/>
</dbReference>
<evidence type="ECO:0000256" key="3">
    <source>
        <dbReference type="ARBA" id="ARBA00022598"/>
    </source>
</evidence>
<reference evidence="16 17" key="1">
    <citation type="submission" date="2017-09" db="EMBL/GenBank/DDBJ databases">
        <title>Bloom of a denitrifying methanotroph, Candidatus Methylomirabilis limnetica, in a deep stratified lake.</title>
        <authorList>
            <person name="Graf J.S."/>
            <person name="Marchant H.K."/>
            <person name="Tienken D."/>
            <person name="Hach P.F."/>
            <person name="Brand A."/>
            <person name="Schubert C.J."/>
            <person name="Kuypers M.M."/>
            <person name="Milucka J."/>
        </authorList>
    </citation>
    <scope>NUCLEOTIDE SEQUENCE [LARGE SCALE GENOMIC DNA]</scope>
    <source>
        <strain evidence="16 17">Zug</strain>
    </source>
</reference>
<evidence type="ECO:0000256" key="11">
    <source>
        <dbReference type="ARBA" id="ARBA00048359"/>
    </source>
</evidence>
<dbReference type="Pfam" id="PF00133">
    <property type="entry name" value="tRNA-synt_1"/>
    <property type="match status" value="1"/>
</dbReference>
<dbReference type="InterPro" id="IPR014729">
    <property type="entry name" value="Rossmann-like_a/b/a_fold"/>
</dbReference>
<keyword evidence="9 12" id="KW-0030">Aminoacyl-tRNA synthetase</keyword>
<evidence type="ECO:0000256" key="1">
    <source>
        <dbReference type="ARBA" id="ARBA00006887"/>
    </source>
</evidence>
<dbReference type="InterPro" id="IPR009008">
    <property type="entry name" value="Val/Leu/Ile-tRNA-synth_edit"/>
</dbReference>
<feature type="domain" description="Methionyl/Valyl/Leucyl/Isoleucyl-tRNA synthetase anticodon-binding" evidence="15">
    <location>
        <begin position="695"/>
        <end position="850"/>
    </location>
</feature>
<protein>
    <recommendedName>
        <fullName evidence="12">Isoleucine--tRNA ligase</fullName>
        <ecNumber evidence="12">6.1.1.5</ecNumber>
    </recommendedName>
    <alternativeName>
        <fullName evidence="12">Isoleucyl-tRNA synthetase</fullName>
        <shortName evidence="12">IleRS</shortName>
    </alternativeName>
</protein>
<accession>A0A2T4TVU6</accession>
<evidence type="ECO:0000259" key="14">
    <source>
        <dbReference type="Pfam" id="PF06827"/>
    </source>
</evidence>
<dbReference type="CDD" id="cd07960">
    <property type="entry name" value="Anticodon_Ia_Ile_BEm"/>
    <property type="match status" value="1"/>
</dbReference>
<dbReference type="RefSeq" id="WP_107563530.1">
    <property type="nucleotide sequence ID" value="NZ_NVQC01000028.1"/>
</dbReference>
<dbReference type="SUPFAM" id="SSF50677">
    <property type="entry name" value="ValRS/IleRS/LeuRS editing domain"/>
    <property type="match status" value="1"/>
</dbReference>
<dbReference type="PROSITE" id="PS00178">
    <property type="entry name" value="AA_TRNA_LIGASE_I"/>
    <property type="match status" value="1"/>
</dbReference>
<dbReference type="GO" id="GO:0005524">
    <property type="term" value="F:ATP binding"/>
    <property type="evidence" value="ECO:0007669"/>
    <property type="project" value="UniProtKB-UniRule"/>
</dbReference>
<keyword evidence="6 12" id="KW-0862">Zinc</keyword>
<proteinExistence type="inferred from homology"/>
<keyword evidence="2 12" id="KW-0963">Cytoplasm</keyword>
<feature type="binding site" evidence="12">
    <location>
        <position position="571"/>
    </location>
    <ligand>
        <name>L-isoleucyl-5'-AMP</name>
        <dbReference type="ChEBI" id="CHEBI:178002"/>
    </ligand>
</feature>
<dbReference type="FunFam" id="1.10.730.20:FF:000001">
    <property type="entry name" value="Isoleucine--tRNA ligase"/>
    <property type="match status" value="1"/>
</dbReference>
<comment type="subunit">
    <text evidence="12">Monomer.</text>
</comment>
<dbReference type="GO" id="GO:0004822">
    <property type="term" value="F:isoleucine-tRNA ligase activity"/>
    <property type="evidence" value="ECO:0007669"/>
    <property type="project" value="UniProtKB-UniRule"/>
</dbReference>
<dbReference type="InterPro" id="IPR002301">
    <property type="entry name" value="Ile-tRNA-ligase"/>
</dbReference>
<name>A0A2T4TVU6_9BACT</name>
<dbReference type="EC" id="6.1.1.5" evidence="12"/>
<reference evidence="17" key="2">
    <citation type="journal article" date="2018" name="Environ. Microbiol.">
        <title>Bloom of a denitrifying methanotroph, 'Candidatus Methylomirabilis limnetica', in a deep stratified lake.</title>
        <authorList>
            <person name="Graf J.S."/>
            <person name="Mayr M.J."/>
            <person name="Marchant H.K."/>
            <person name="Tienken D."/>
            <person name="Hach P.F."/>
            <person name="Brand A."/>
            <person name="Schubert C.J."/>
            <person name="Kuypers M.M."/>
            <person name="Milucka J."/>
        </authorList>
    </citation>
    <scope>NUCLEOTIDE SEQUENCE [LARGE SCALE GENOMIC DNA]</scope>
    <source>
        <strain evidence="17">Zug</strain>
    </source>
</reference>
<dbReference type="InterPro" id="IPR050081">
    <property type="entry name" value="Ile-tRNA_ligase"/>
</dbReference>
<dbReference type="EMBL" id="NVQC01000028">
    <property type="protein sequence ID" value="PTL35230.1"/>
    <property type="molecule type" value="Genomic_DNA"/>
</dbReference>
<dbReference type="InterPro" id="IPR013155">
    <property type="entry name" value="M/V/L/I-tRNA-synth_anticd-bd"/>
</dbReference>
<dbReference type="SUPFAM" id="SSF47323">
    <property type="entry name" value="Anticodon-binding domain of a subclass of class I aminoacyl-tRNA synthetases"/>
    <property type="match status" value="1"/>
</dbReference>
<keyword evidence="5 12" id="KW-0547">Nucleotide-binding</keyword>
<evidence type="ECO:0000256" key="9">
    <source>
        <dbReference type="ARBA" id="ARBA00023146"/>
    </source>
</evidence>
<comment type="similarity">
    <text evidence="1 12">Belongs to the class-I aminoacyl-tRNA synthetase family. IleS type 1 subfamily.</text>
</comment>
<dbReference type="FunFam" id="3.40.50.620:FF:000042">
    <property type="entry name" value="Isoleucine--tRNA ligase"/>
    <property type="match status" value="1"/>
</dbReference>
<comment type="domain">
    <text evidence="12">IleRS has two distinct active sites: one for aminoacylation and one for editing. The misactivated valine is translocated from the active site to the editing site, which sterically excludes the correctly activated isoleucine. The single editing site contains two valyl binding pockets, one specific for each substrate (Val-AMP or Val-tRNA(Ile)).</text>
</comment>
<evidence type="ECO:0000256" key="7">
    <source>
        <dbReference type="ARBA" id="ARBA00022840"/>
    </source>
</evidence>
<evidence type="ECO:0000313" key="16">
    <source>
        <dbReference type="EMBL" id="PTL35230.1"/>
    </source>
</evidence>